<feature type="domain" description="HNH" evidence="1">
    <location>
        <begin position="81"/>
        <end position="136"/>
    </location>
</feature>
<keyword evidence="3" id="KW-1185">Reference proteome</keyword>
<gene>
    <name evidence="2" type="ORF">CBW65_18080</name>
</gene>
<dbReference type="Pfam" id="PF01844">
    <property type="entry name" value="HNH"/>
    <property type="match status" value="1"/>
</dbReference>
<reference evidence="3" key="1">
    <citation type="submission" date="2017-05" db="EMBL/GenBank/DDBJ databases">
        <authorList>
            <person name="Sung H."/>
        </authorList>
    </citation>
    <scope>NUCLEOTIDE SEQUENCE [LARGE SCALE GENOMIC DNA]</scope>
    <source>
        <strain evidence="3">AR23208</strain>
    </source>
</reference>
<dbReference type="Gene3D" id="1.10.30.50">
    <property type="match status" value="1"/>
</dbReference>
<evidence type="ECO:0000259" key="1">
    <source>
        <dbReference type="Pfam" id="PF01844"/>
    </source>
</evidence>
<dbReference type="CDD" id="cd00085">
    <property type="entry name" value="HNHc"/>
    <property type="match status" value="1"/>
</dbReference>
<dbReference type="GO" id="GO:0004519">
    <property type="term" value="F:endonuclease activity"/>
    <property type="evidence" value="ECO:0007669"/>
    <property type="project" value="InterPro"/>
</dbReference>
<dbReference type="REBASE" id="203418">
    <property type="entry name" value="Tsp23208ORF18085P"/>
</dbReference>
<dbReference type="RefSeq" id="WP_087458026.1">
    <property type="nucleotide sequence ID" value="NZ_CP021434.1"/>
</dbReference>
<dbReference type="GO" id="GO:0003676">
    <property type="term" value="F:nucleic acid binding"/>
    <property type="evidence" value="ECO:0007669"/>
    <property type="project" value="InterPro"/>
</dbReference>
<dbReference type="InterPro" id="IPR003615">
    <property type="entry name" value="HNH_nuc"/>
</dbReference>
<dbReference type="EMBL" id="CP021434">
    <property type="protein sequence ID" value="ARU62670.1"/>
    <property type="molecule type" value="Genomic_DNA"/>
</dbReference>
<dbReference type="KEGG" id="tum:CBW65_18080"/>
<sequence length="157" mass="18578">MKGVYFKERTVSGRYIHVGEIEALLDHFPPNYDSEVGFSEDDNSFTEGRKMMRLHLVRERNHKLIALAKENYKRIHGKLICEICRFDFEENYGIVGRDYIEGHHIVPMSELSEDHQTKVEDIALVCANCHRMLHRKRPWLTMSQLKRLLKKPNIELQ</sequence>
<organism evidence="2 3">
    <name type="scientific">Tumebacillus avium</name>
    <dbReference type="NCBI Taxonomy" id="1903704"/>
    <lineage>
        <taxon>Bacteria</taxon>
        <taxon>Bacillati</taxon>
        <taxon>Bacillota</taxon>
        <taxon>Bacilli</taxon>
        <taxon>Bacillales</taxon>
        <taxon>Alicyclobacillaceae</taxon>
        <taxon>Tumebacillus</taxon>
    </lineage>
</organism>
<dbReference type="Proteomes" id="UP000195437">
    <property type="component" value="Chromosome"/>
</dbReference>
<name>A0A1Y0IQW6_9BACL</name>
<proteinExistence type="predicted"/>
<dbReference type="GO" id="GO:0008270">
    <property type="term" value="F:zinc ion binding"/>
    <property type="evidence" value="ECO:0007669"/>
    <property type="project" value="InterPro"/>
</dbReference>
<dbReference type="OrthoDB" id="9779761at2"/>
<evidence type="ECO:0000313" key="2">
    <source>
        <dbReference type="EMBL" id="ARU62670.1"/>
    </source>
</evidence>
<dbReference type="AlphaFoldDB" id="A0A1Y0IQW6"/>
<accession>A0A1Y0IQW6</accession>
<dbReference type="InterPro" id="IPR002711">
    <property type="entry name" value="HNH"/>
</dbReference>
<protein>
    <recommendedName>
        <fullName evidence="1">HNH domain-containing protein</fullName>
    </recommendedName>
</protein>
<evidence type="ECO:0000313" key="3">
    <source>
        <dbReference type="Proteomes" id="UP000195437"/>
    </source>
</evidence>